<comment type="similarity">
    <text evidence="1 10">Belongs to the class-I pyridine nucleotide-disulfide oxidoreductase family.</text>
</comment>
<dbReference type="PRINTS" id="PR00411">
    <property type="entry name" value="PNDRDTASEI"/>
</dbReference>
<evidence type="ECO:0000256" key="7">
    <source>
        <dbReference type="ARBA" id="ARBA00023284"/>
    </source>
</evidence>
<dbReference type="PRINTS" id="PR00368">
    <property type="entry name" value="FADPNR"/>
</dbReference>
<evidence type="ECO:0000256" key="6">
    <source>
        <dbReference type="ARBA" id="ARBA00023157"/>
    </source>
</evidence>
<evidence type="ECO:0000256" key="1">
    <source>
        <dbReference type="ARBA" id="ARBA00007532"/>
    </source>
</evidence>
<dbReference type="PROSITE" id="PS00076">
    <property type="entry name" value="PYRIDINE_REDOX_1"/>
    <property type="match status" value="1"/>
</dbReference>
<dbReference type="RefSeq" id="WP_122897925.1">
    <property type="nucleotide sequence ID" value="NZ_RHIB01000001.1"/>
</dbReference>
<feature type="binding site" evidence="8">
    <location>
        <position position="266"/>
    </location>
    <ligand>
        <name>NAD(+)</name>
        <dbReference type="ChEBI" id="CHEBI:57540"/>
    </ligand>
</feature>
<keyword evidence="8" id="KW-0520">NAD</keyword>
<dbReference type="InterPro" id="IPR016156">
    <property type="entry name" value="FAD/NAD-linked_Rdtase_dimer_sf"/>
</dbReference>
<dbReference type="InterPro" id="IPR001100">
    <property type="entry name" value="Pyr_nuc-diS_OxRdtase"/>
</dbReference>
<sequence length="475" mass="51828">MKKYDIAVIGGGAGGLTAAIGAVQFGAKTALIEKDPEPGGDCLHYGCVPSKAYIKAAKELRDAKKAAEEFGLGLSGAPDFSVVKSRVQDAIAEIQPHDDRKRLRSLGIDEYHGTASLKTKNEISIDTGETIYAKRIVIATGSSPMIPPIAGLEDISYLTNETIFSIDRVPLKLVVLGSGPVGIELAQAMSRFGSDVTVIDHSGLMEKEEPEIRELAHHLLSEEMTFMFNRKVTKAQKKAEKIGLTVEGDSGTTQEIECNALLIAAGRKPNVKEMGLEKAGVDVKDGKIVVNKKMQTSVSTIFACGDVTGEYPFTHAAGQEGKTVVANAVFGVKQSVDYTHTPYTIYTDPEVFHLGLTEKEARDEYGDNIHVYRSDARHVDRFTAERNKTGLVKIITDKKGAILGAHAIGTLAGDWMQEVVFAKQHGHKIKDFSSVIHPYPSHGEMVSKAADQYWQKRLFEGKVPKLTETYIKWLR</sequence>
<keyword evidence="2 10" id="KW-0285">Flavoprotein</keyword>
<evidence type="ECO:0000256" key="4">
    <source>
        <dbReference type="ARBA" id="ARBA00022857"/>
    </source>
</evidence>
<feature type="binding site" evidence="8">
    <location>
        <position position="51"/>
    </location>
    <ligand>
        <name>FAD</name>
        <dbReference type="ChEBI" id="CHEBI:57692"/>
    </ligand>
</feature>
<feature type="domain" description="FAD/NAD(P)-binding" evidence="12">
    <location>
        <begin position="4"/>
        <end position="321"/>
    </location>
</feature>
<evidence type="ECO:0000259" key="11">
    <source>
        <dbReference type="Pfam" id="PF02852"/>
    </source>
</evidence>
<dbReference type="GO" id="GO:0016668">
    <property type="term" value="F:oxidoreductase activity, acting on a sulfur group of donors, NAD(P) as acceptor"/>
    <property type="evidence" value="ECO:0007669"/>
    <property type="project" value="InterPro"/>
</dbReference>
<reference evidence="13 14" key="1">
    <citation type="submission" date="2018-10" db="EMBL/GenBank/DDBJ databases">
        <title>Bacillus Keqinensis sp. nov., a moderately halophilic bacterium isolated from a saline-alkaline lake.</title>
        <authorList>
            <person name="Wang H."/>
        </authorList>
    </citation>
    <scope>NUCLEOTIDE SEQUENCE [LARGE SCALE GENOMIC DNA]</scope>
    <source>
        <strain evidence="13 14">KQ-3</strain>
    </source>
</reference>
<dbReference type="InterPro" id="IPR023753">
    <property type="entry name" value="FAD/NAD-binding_dom"/>
</dbReference>
<evidence type="ECO:0000313" key="13">
    <source>
        <dbReference type="EMBL" id="RNA70287.1"/>
    </source>
</evidence>
<dbReference type="PANTHER" id="PTHR43014">
    <property type="entry name" value="MERCURIC REDUCTASE"/>
    <property type="match status" value="1"/>
</dbReference>
<name>A0A3M7TXF1_9BACI</name>
<feature type="binding site" evidence="8">
    <location>
        <begin position="177"/>
        <end position="184"/>
    </location>
    <ligand>
        <name>NAD(+)</name>
        <dbReference type="ChEBI" id="CHEBI:57540"/>
    </ligand>
</feature>
<keyword evidence="8" id="KW-0547">Nucleotide-binding</keyword>
<evidence type="ECO:0000256" key="5">
    <source>
        <dbReference type="ARBA" id="ARBA00023002"/>
    </source>
</evidence>
<dbReference type="SUPFAM" id="SSF51905">
    <property type="entry name" value="FAD/NAD(P)-binding domain"/>
    <property type="match status" value="1"/>
</dbReference>
<keyword evidence="6" id="KW-1015">Disulfide bond</keyword>
<feature type="binding site" evidence="8">
    <location>
        <position position="306"/>
    </location>
    <ligand>
        <name>FAD</name>
        <dbReference type="ChEBI" id="CHEBI:57692"/>
    </ligand>
</feature>
<dbReference type="Pfam" id="PF07992">
    <property type="entry name" value="Pyr_redox_2"/>
    <property type="match status" value="1"/>
</dbReference>
<dbReference type="InterPro" id="IPR004099">
    <property type="entry name" value="Pyr_nucl-diS_OxRdtase_dimer"/>
</dbReference>
<accession>A0A3M7TXF1</accession>
<dbReference type="InterPro" id="IPR036188">
    <property type="entry name" value="FAD/NAD-bd_sf"/>
</dbReference>
<keyword evidence="5 10" id="KW-0560">Oxidoreductase</keyword>
<evidence type="ECO:0000256" key="9">
    <source>
        <dbReference type="PIRSR" id="PIRSR000350-4"/>
    </source>
</evidence>
<keyword evidence="14" id="KW-1185">Reference proteome</keyword>
<dbReference type="GO" id="GO:0050660">
    <property type="term" value="F:flavin adenine dinucleotide binding"/>
    <property type="evidence" value="ECO:0007669"/>
    <property type="project" value="TreeGrafter"/>
</dbReference>
<comment type="cofactor">
    <cofactor evidence="8">
        <name>FAD</name>
        <dbReference type="ChEBI" id="CHEBI:57692"/>
    </cofactor>
    <text evidence="8">Binds 1 FAD per subunit.</text>
</comment>
<dbReference type="OrthoDB" id="9800167at2"/>
<evidence type="ECO:0000259" key="12">
    <source>
        <dbReference type="Pfam" id="PF07992"/>
    </source>
</evidence>
<evidence type="ECO:0000256" key="8">
    <source>
        <dbReference type="PIRSR" id="PIRSR000350-3"/>
    </source>
</evidence>
<dbReference type="Gene3D" id="3.50.50.60">
    <property type="entry name" value="FAD/NAD(P)-binding domain"/>
    <property type="match status" value="2"/>
</dbReference>
<evidence type="ECO:0000256" key="2">
    <source>
        <dbReference type="ARBA" id="ARBA00022630"/>
    </source>
</evidence>
<gene>
    <name evidence="13" type="ORF">EBO34_10290</name>
</gene>
<feature type="binding site" evidence="8">
    <location>
        <begin position="140"/>
        <end position="142"/>
    </location>
    <ligand>
        <name>FAD</name>
        <dbReference type="ChEBI" id="CHEBI:57692"/>
    </ligand>
</feature>
<dbReference type="PIRSF" id="PIRSF000350">
    <property type="entry name" value="Mercury_reductase_MerA"/>
    <property type="match status" value="1"/>
</dbReference>
<dbReference type="Pfam" id="PF02852">
    <property type="entry name" value="Pyr_redox_dim"/>
    <property type="match status" value="1"/>
</dbReference>
<evidence type="ECO:0000313" key="14">
    <source>
        <dbReference type="Proteomes" id="UP000278746"/>
    </source>
</evidence>
<dbReference type="InterPro" id="IPR012999">
    <property type="entry name" value="Pyr_OxRdtase_I_AS"/>
</dbReference>
<dbReference type="SUPFAM" id="SSF55424">
    <property type="entry name" value="FAD/NAD-linked reductases, dimerisation (C-terminal) domain"/>
    <property type="match status" value="1"/>
</dbReference>
<protein>
    <submittedName>
        <fullName evidence="13">NAD(P)/FAD-dependent oxidoreductase</fullName>
    </submittedName>
</protein>
<keyword evidence="4" id="KW-0521">NADP</keyword>
<dbReference type="PANTHER" id="PTHR43014:SF4">
    <property type="entry name" value="PYRIDINE NUCLEOTIDE-DISULFIDE OXIDOREDUCTASE RCLA-RELATED"/>
    <property type="match status" value="1"/>
</dbReference>
<feature type="disulfide bond" description="Redox-active" evidence="9">
    <location>
        <begin position="42"/>
        <end position="47"/>
    </location>
</feature>
<keyword evidence="3 8" id="KW-0274">FAD</keyword>
<keyword evidence="7 10" id="KW-0676">Redox-active center</keyword>
<feature type="domain" description="Pyridine nucleotide-disulphide oxidoreductase dimerisation" evidence="11">
    <location>
        <begin position="341"/>
        <end position="449"/>
    </location>
</feature>
<dbReference type="AlphaFoldDB" id="A0A3M7TXF1"/>
<evidence type="ECO:0000256" key="10">
    <source>
        <dbReference type="RuleBase" id="RU003691"/>
    </source>
</evidence>
<dbReference type="Gene3D" id="3.30.390.30">
    <property type="match status" value="1"/>
</dbReference>
<organism evidence="13 14">
    <name type="scientific">Alteribacter keqinensis</name>
    <dbReference type="NCBI Taxonomy" id="2483800"/>
    <lineage>
        <taxon>Bacteria</taxon>
        <taxon>Bacillati</taxon>
        <taxon>Bacillota</taxon>
        <taxon>Bacilli</taxon>
        <taxon>Bacillales</taxon>
        <taxon>Bacillaceae</taxon>
        <taxon>Alteribacter</taxon>
    </lineage>
</organism>
<comment type="caution">
    <text evidence="13">The sequence shown here is derived from an EMBL/GenBank/DDBJ whole genome shotgun (WGS) entry which is preliminary data.</text>
</comment>
<dbReference type="EMBL" id="RHIB01000001">
    <property type="protein sequence ID" value="RNA70287.1"/>
    <property type="molecule type" value="Genomic_DNA"/>
</dbReference>
<dbReference type="GO" id="GO:0003955">
    <property type="term" value="F:NAD(P)H dehydrogenase (quinone) activity"/>
    <property type="evidence" value="ECO:0007669"/>
    <property type="project" value="TreeGrafter"/>
</dbReference>
<evidence type="ECO:0000256" key="3">
    <source>
        <dbReference type="ARBA" id="ARBA00022827"/>
    </source>
</evidence>
<proteinExistence type="inferred from homology"/>
<dbReference type="Proteomes" id="UP000278746">
    <property type="component" value="Unassembled WGS sequence"/>
</dbReference>